<evidence type="ECO:0000313" key="1">
    <source>
        <dbReference type="EMBL" id="EKR56548.1"/>
    </source>
</evidence>
<name>A0A0E2DAT2_LEPIR</name>
<accession>A0A0E2DAT2</accession>
<organism evidence="1 2">
    <name type="scientific">Leptospira interrogans str. UI 12758</name>
    <dbReference type="NCBI Taxonomy" id="1049938"/>
    <lineage>
        <taxon>Bacteria</taxon>
        <taxon>Pseudomonadati</taxon>
        <taxon>Spirochaetota</taxon>
        <taxon>Spirochaetia</taxon>
        <taxon>Leptospirales</taxon>
        <taxon>Leptospiraceae</taxon>
        <taxon>Leptospira</taxon>
    </lineage>
</organism>
<sequence length="131" mass="15420">MKQKNIKPITLRFLQIEKETGKRPKEIAEILEVDLSTYYKTKRGDIPLTSSFLIRVEYKLGYNRDWFESGKGDPKKEEAEVLAEVESQLDVINKIKTYELFPILHALPDTPKEEDKKLLLDFLNLYVQKFQ</sequence>
<comment type="caution">
    <text evidence="1">The sequence shown here is derived from an EMBL/GenBank/DDBJ whole genome shotgun (WGS) entry which is preliminary data.</text>
</comment>
<dbReference type="Proteomes" id="UP000001340">
    <property type="component" value="Unassembled WGS sequence"/>
</dbReference>
<dbReference type="EMBL" id="AHNR02000014">
    <property type="protein sequence ID" value="EKR56548.1"/>
    <property type="molecule type" value="Genomic_DNA"/>
</dbReference>
<reference evidence="1 2" key="1">
    <citation type="submission" date="2012-10" db="EMBL/GenBank/DDBJ databases">
        <authorList>
            <person name="Harkins D.M."/>
            <person name="Durkin A.S."/>
            <person name="Brinkac L.M."/>
            <person name="Haft D.H."/>
            <person name="Selengut J.D."/>
            <person name="Sanka R."/>
            <person name="DePew J."/>
            <person name="Purushe J."/>
            <person name="Chanthongthip A."/>
            <person name="Lattana O."/>
            <person name="Phetsouvanh R."/>
            <person name="Newton P.N."/>
            <person name="Vinetz J.M."/>
            <person name="Sutton G.G."/>
            <person name="Nierman W.C."/>
            <person name="Fouts D.E."/>
        </authorList>
    </citation>
    <scope>NUCLEOTIDE SEQUENCE [LARGE SCALE GENOMIC DNA]</scope>
    <source>
        <strain evidence="1 2">UI 12758</strain>
    </source>
</reference>
<gene>
    <name evidence="1" type="ORF">LEP1GSC105_4232</name>
</gene>
<evidence type="ECO:0000313" key="2">
    <source>
        <dbReference type="Proteomes" id="UP000001340"/>
    </source>
</evidence>
<dbReference type="AlphaFoldDB" id="A0A0E2DAT2"/>
<proteinExistence type="predicted"/>
<evidence type="ECO:0008006" key="3">
    <source>
        <dbReference type="Google" id="ProtNLM"/>
    </source>
</evidence>
<dbReference type="RefSeq" id="WP_000810828.1">
    <property type="nucleotide sequence ID" value="NZ_AHNR02000014.1"/>
</dbReference>
<protein>
    <recommendedName>
        <fullName evidence="3">XRE family transcriptional regulator</fullName>
    </recommendedName>
</protein>